<evidence type="ECO:0008006" key="3">
    <source>
        <dbReference type="Google" id="ProtNLM"/>
    </source>
</evidence>
<comment type="caution">
    <text evidence="1">The sequence shown here is derived from an EMBL/GenBank/DDBJ whole genome shotgun (WGS) entry which is preliminary data.</text>
</comment>
<evidence type="ECO:0000313" key="2">
    <source>
        <dbReference type="Proteomes" id="UP000675880"/>
    </source>
</evidence>
<evidence type="ECO:0000313" key="1">
    <source>
        <dbReference type="EMBL" id="CAE6727761.1"/>
    </source>
</evidence>
<keyword evidence="2" id="KW-1185">Reference proteome</keyword>
<protein>
    <recommendedName>
        <fullName evidence="3">DUF1207 domain-containing protein</fullName>
    </recommendedName>
</protein>
<organism evidence="1 2">
    <name type="scientific">Nitrospira defluvii</name>
    <dbReference type="NCBI Taxonomy" id="330214"/>
    <lineage>
        <taxon>Bacteria</taxon>
        <taxon>Pseudomonadati</taxon>
        <taxon>Nitrospirota</taxon>
        <taxon>Nitrospiria</taxon>
        <taxon>Nitrospirales</taxon>
        <taxon>Nitrospiraceae</taxon>
        <taxon>Nitrospira</taxon>
    </lineage>
</organism>
<gene>
    <name evidence="1" type="ORF">NSPZN2_100195</name>
</gene>
<sequence>MHQRCAVALWVMIGVLSGIWGGPAYAGQDEYIAGYAASMLEHEFHLSAAVIEVEGGMVDVYVPRLGAEDPEKILSSLRAIPGVTGAHVHTGQEAAKSAKAGAVRAVTPESHSKFLPRGLLVEPLHADPRWPHFGAAYHALSSGREFASAFGESFAVYRNAAPFKGEWELGIQAGVFGVFDTERRSIDLINADYTIGVVASYRADRLSGFVRIRHQSSHLGDEFILNNPQVMRVNLSYEEIDLKLSYDLTSWMRWYGGVGTLVRKDPRTLGRETTQAGVELKSPWLLAGGTIRPVAYADFQANARANWAVSRSIMAGLQFENARIGDRKLQVLGEYFSGPSPDGQLFSKRVEWVGLGVHLWF</sequence>
<reference evidence="1 2" key="1">
    <citation type="submission" date="2021-02" db="EMBL/GenBank/DDBJ databases">
        <authorList>
            <person name="Han P."/>
        </authorList>
    </citation>
    <scope>NUCLEOTIDE SEQUENCE [LARGE SCALE GENOMIC DNA]</scope>
    <source>
        <strain evidence="1">Candidatus Nitrospira sp. ZN2</strain>
    </source>
</reference>
<dbReference type="Pfam" id="PF06727">
    <property type="entry name" value="DUF1207"/>
    <property type="match status" value="1"/>
</dbReference>
<dbReference type="InterPro" id="IPR009599">
    <property type="entry name" value="DUF1207"/>
</dbReference>
<dbReference type="Proteomes" id="UP000675880">
    <property type="component" value="Unassembled WGS sequence"/>
</dbReference>
<accession>A0ABN7L2P8</accession>
<name>A0ABN7L2P8_9BACT</name>
<dbReference type="EMBL" id="CAJNBJ010000002">
    <property type="protein sequence ID" value="CAE6727761.1"/>
    <property type="molecule type" value="Genomic_DNA"/>
</dbReference>
<proteinExistence type="predicted"/>
<dbReference type="RefSeq" id="WP_213041561.1">
    <property type="nucleotide sequence ID" value="NZ_CAJNBJ010000002.1"/>
</dbReference>